<dbReference type="InterPro" id="IPR004330">
    <property type="entry name" value="FAR1_DNA_bnd_dom"/>
</dbReference>
<dbReference type="Pfam" id="PF03101">
    <property type="entry name" value="FAR1"/>
    <property type="match status" value="1"/>
</dbReference>
<sequence length="244" mass="28123">MATAVLDDDDDDDLRQPFFNLTIRSEEETGMEAEHLSEEFLQEEYISMEVEPPNIRNGELKEIEFTDVVTPEVGMKFEDVEKMYEVFRLYGCHKGFSVRRQHSKKDDDGKLRYVALECSRGNKLWQSKGLNVLRPRPQGGTGCKVRLSARLNIDGEWELTKLVLDHNHDLSPSKIRFYRCNRKLTPSMKRKLVLHDIAGVRSNKSINTIVVESGGYENMGYAGNCFNFFCCLMLLTSCLYFLIT</sequence>
<keyword evidence="1" id="KW-0812">Transmembrane</keyword>
<keyword evidence="1" id="KW-1133">Transmembrane helix</keyword>
<feature type="domain" description="FAR1" evidence="2">
    <location>
        <begin position="88"/>
        <end position="171"/>
    </location>
</feature>
<name>A0AAX6HPF2_IRIPA</name>
<gene>
    <name evidence="3" type="ORF">M6B38_299390</name>
</gene>
<comment type="caution">
    <text evidence="3">The sequence shown here is derived from an EMBL/GenBank/DDBJ whole genome shotgun (WGS) entry which is preliminary data.</text>
</comment>
<dbReference type="Proteomes" id="UP001140949">
    <property type="component" value="Unassembled WGS sequence"/>
</dbReference>
<reference evidence="3" key="1">
    <citation type="journal article" date="2023" name="GigaByte">
        <title>Genome assembly of the bearded iris, Iris pallida Lam.</title>
        <authorList>
            <person name="Bruccoleri R.E."/>
            <person name="Oakeley E.J."/>
            <person name="Faust A.M.E."/>
            <person name="Altorfer M."/>
            <person name="Dessus-Babus S."/>
            <person name="Burckhardt D."/>
            <person name="Oertli M."/>
            <person name="Naumann U."/>
            <person name="Petersen F."/>
            <person name="Wong J."/>
        </authorList>
    </citation>
    <scope>NUCLEOTIDE SEQUENCE</scope>
    <source>
        <strain evidence="3">GSM-AAB239-AS_SAM_17_03QT</strain>
    </source>
</reference>
<evidence type="ECO:0000313" key="3">
    <source>
        <dbReference type="EMBL" id="KAJ6842949.1"/>
    </source>
</evidence>
<dbReference type="PANTHER" id="PTHR46328:SF35">
    <property type="entry name" value="PROTEIN FAR1-RELATED SEQUENCE 5-LIKE"/>
    <property type="match status" value="1"/>
</dbReference>
<reference evidence="3" key="2">
    <citation type="submission" date="2023-04" db="EMBL/GenBank/DDBJ databases">
        <authorList>
            <person name="Bruccoleri R.E."/>
            <person name="Oakeley E.J."/>
            <person name="Faust A.-M."/>
            <person name="Dessus-Babus S."/>
            <person name="Altorfer M."/>
            <person name="Burckhardt D."/>
            <person name="Oertli M."/>
            <person name="Naumann U."/>
            <person name="Petersen F."/>
            <person name="Wong J."/>
        </authorList>
    </citation>
    <scope>NUCLEOTIDE SEQUENCE</scope>
    <source>
        <strain evidence="3">GSM-AAB239-AS_SAM_17_03QT</strain>
        <tissue evidence="3">Leaf</tissue>
    </source>
</reference>
<dbReference type="PANTHER" id="PTHR46328">
    <property type="entry name" value="FAR-RED IMPAIRED RESPONSIVE (FAR1) FAMILY PROTEIN-RELATED"/>
    <property type="match status" value="1"/>
</dbReference>
<accession>A0AAX6HPF2</accession>
<proteinExistence type="predicted"/>
<evidence type="ECO:0000259" key="2">
    <source>
        <dbReference type="Pfam" id="PF03101"/>
    </source>
</evidence>
<keyword evidence="1" id="KW-0472">Membrane</keyword>
<evidence type="ECO:0000313" key="4">
    <source>
        <dbReference type="Proteomes" id="UP001140949"/>
    </source>
</evidence>
<evidence type="ECO:0000256" key="1">
    <source>
        <dbReference type="SAM" id="Phobius"/>
    </source>
</evidence>
<protein>
    <submittedName>
        <fullName evidence="3">Protein FAR1-RELATED SEQUENCE 5-like</fullName>
    </submittedName>
</protein>
<organism evidence="3 4">
    <name type="scientific">Iris pallida</name>
    <name type="common">Sweet iris</name>
    <dbReference type="NCBI Taxonomy" id="29817"/>
    <lineage>
        <taxon>Eukaryota</taxon>
        <taxon>Viridiplantae</taxon>
        <taxon>Streptophyta</taxon>
        <taxon>Embryophyta</taxon>
        <taxon>Tracheophyta</taxon>
        <taxon>Spermatophyta</taxon>
        <taxon>Magnoliopsida</taxon>
        <taxon>Liliopsida</taxon>
        <taxon>Asparagales</taxon>
        <taxon>Iridaceae</taxon>
        <taxon>Iridoideae</taxon>
        <taxon>Irideae</taxon>
        <taxon>Iris</taxon>
    </lineage>
</organism>
<keyword evidence="4" id="KW-1185">Reference proteome</keyword>
<dbReference type="EMBL" id="JANAVB010007399">
    <property type="protein sequence ID" value="KAJ6842949.1"/>
    <property type="molecule type" value="Genomic_DNA"/>
</dbReference>
<dbReference type="AlphaFoldDB" id="A0AAX6HPF2"/>
<feature type="transmembrane region" description="Helical" evidence="1">
    <location>
        <begin position="226"/>
        <end position="243"/>
    </location>
</feature>